<dbReference type="Proteomes" id="UP001159371">
    <property type="component" value="Unassembled WGS sequence"/>
</dbReference>
<evidence type="ECO:0000313" key="5">
    <source>
        <dbReference type="EMBL" id="MDH6055459.1"/>
    </source>
</evidence>
<evidence type="ECO:0000256" key="3">
    <source>
        <dbReference type="ARBA" id="ARBA00023163"/>
    </source>
</evidence>
<accession>A0ABT6JZC5</accession>
<sequence>MVDVQQCLPQRHGQGLLDHLFPGWVVIQCDRFADSRFLSGNGAAFFGLSEADRHRTAFHDLSVFVHPDEVDAYRRVGQRTDELLKRFDPADLAQVRFVAQYRLRRGAGHYVGVHEEKWFYPNERGELEHFTLLKDLPTDRAFSRVQLDWFSVHELGYRRLGTYVPTTPEQALTSREIEVVQLIREGLSSKEIAARLFISLNTVRNHRSNLFRKTNARNVVDLVTGVALLAESMN</sequence>
<dbReference type="InterPro" id="IPR000792">
    <property type="entry name" value="Tscrpt_reg_LuxR_C"/>
</dbReference>
<keyword evidence="3" id="KW-0804">Transcription</keyword>
<keyword evidence="6" id="KW-1185">Reference proteome</keyword>
<evidence type="ECO:0000256" key="1">
    <source>
        <dbReference type="ARBA" id="ARBA00023015"/>
    </source>
</evidence>
<evidence type="ECO:0000259" key="4">
    <source>
        <dbReference type="PROSITE" id="PS50043"/>
    </source>
</evidence>
<keyword evidence="2" id="KW-0238">DNA-binding</keyword>
<dbReference type="InterPro" id="IPR016032">
    <property type="entry name" value="Sig_transdc_resp-reg_C-effctor"/>
</dbReference>
<dbReference type="InterPro" id="IPR036388">
    <property type="entry name" value="WH-like_DNA-bd_sf"/>
</dbReference>
<protein>
    <submittedName>
        <fullName evidence="5">LuxR C-terminal-related transcriptional regulator</fullName>
    </submittedName>
</protein>
<dbReference type="PANTHER" id="PTHR44688:SF16">
    <property type="entry name" value="DNA-BINDING TRANSCRIPTIONAL ACTIVATOR DEVR_DOSR"/>
    <property type="match status" value="1"/>
</dbReference>
<dbReference type="Gene3D" id="3.30.450.20">
    <property type="entry name" value="PAS domain"/>
    <property type="match status" value="1"/>
</dbReference>
<evidence type="ECO:0000313" key="6">
    <source>
        <dbReference type="Proteomes" id="UP001159371"/>
    </source>
</evidence>
<dbReference type="Pfam" id="PF00196">
    <property type="entry name" value="GerE"/>
    <property type="match status" value="1"/>
</dbReference>
<organism evidence="5 6">
    <name type="scientific">Umezakia ovalisporum FSS-43</name>
    <dbReference type="NCBI Taxonomy" id="2740520"/>
    <lineage>
        <taxon>Bacteria</taxon>
        <taxon>Bacillati</taxon>
        <taxon>Cyanobacteriota</taxon>
        <taxon>Cyanophyceae</taxon>
        <taxon>Nostocales</taxon>
        <taxon>Nodulariaceae</taxon>
        <taxon>Umezakia</taxon>
    </lineage>
</organism>
<dbReference type="RefSeq" id="WP_280656265.1">
    <property type="nucleotide sequence ID" value="NZ_JANQDO010000010.1"/>
</dbReference>
<dbReference type="PROSITE" id="PS00622">
    <property type="entry name" value="HTH_LUXR_1"/>
    <property type="match status" value="1"/>
</dbReference>
<dbReference type="CDD" id="cd06170">
    <property type="entry name" value="LuxR_C_like"/>
    <property type="match status" value="1"/>
</dbReference>
<dbReference type="Gene3D" id="1.10.10.10">
    <property type="entry name" value="Winged helix-like DNA-binding domain superfamily/Winged helix DNA-binding domain"/>
    <property type="match status" value="1"/>
</dbReference>
<dbReference type="PROSITE" id="PS50043">
    <property type="entry name" value="HTH_LUXR_2"/>
    <property type="match status" value="1"/>
</dbReference>
<gene>
    <name evidence="5" type="ORF">NWP19_01270</name>
</gene>
<keyword evidence="1" id="KW-0805">Transcription regulation</keyword>
<dbReference type="PANTHER" id="PTHR44688">
    <property type="entry name" value="DNA-BINDING TRANSCRIPTIONAL ACTIVATOR DEVR_DOSR"/>
    <property type="match status" value="1"/>
</dbReference>
<evidence type="ECO:0000256" key="2">
    <source>
        <dbReference type="ARBA" id="ARBA00023125"/>
    </source>
</evidence>
<comment type="caution">
    <text evidence="5">The sequence shown here is derived from an EMBL/GenBank/DDBJ whole genome shotgun (WGS) entry which is preliminary data.</text>
</comment>
<dbReference type="SUPFAM" id="SSF46894">
    <property type="entry name" value="C-terminal effector domain of the bipartite response regulators"/>
    <property type="match status" value="1"/>
</dbReference>
<name>A0ABT6JZC5_9CYAN</name>
<reference evidence="5 6" key="1">
    <citation type="journal article" date="2023" name="J. Phycol.">
        <title>Chrysosporum ovalisporum is synonymous with the true-branching cyanobacterium Umezakia natans (Nostocales/Aphanizomenonaceae).</title>
        <authorList>
            <person name="McGregor G.B."/>
            <person name="Sendall B.C."/>
            <person name="Niiyama Y."/>
            <person name="Tuji A."/>
            <person name="Willis A."/>
        </authorList>
    </citation>
    <scope>NUCLEOTIDE SEQUENCE [LARGE SCALE GENOMIC DNA]</scope>
    <source>
        <strain evidence="5 6">FSS-43</strain>
    </source>
</reference>
<dbReference type="PRINTS" id="PR00038">
    <property type="entry name" value="HTHLUXR"/>
</dbReference>
<dbReference type="EMBL" id="JANQDO010000010">
    <property type="protein sequence ID" value="MDH6055459.1"/>
    <property type="molecule type" value="Genomic_DNA"/>
</dbReference>
<feature type="domain" description="HTH luxR-type" evidence="4">
    <location>
        <begin position="165"/>
        <end position="230"/>
    </location>
</feature>
<dbReference type="SMART" id="SM00421">
    <property type="entry name" value="HTH_LUXR"/>
    <property type="match status" value="1"/>
</dbReference>
<proteinExistence type="predicted"/>